<proteinExistence type="predicted"/>
<name>A0AAQ0B0Z3_LEPIR</name>
<sequence length="298" mass="33698">MPSGFYRREMKKIIFSLLFLISAALLATEPISFVYFRNLFPLEEDISPESDITTDGRYPKFDTLVTISGEITPASKTDKAIIASLGGDFPYQASFKNRNEIQTVYLTEAQVSQLKKINKKGQLLEARLIYIGILKNKKRLFFLDKIATSNIPSDKSSCFADSLMGIKLGSNLSSATKSIEKQYGRPFDTVMRGEQKGNVFVIDQKTKTALYIYDGGEEFRDKVYSLQLSTYGDSRKELFNGLLFGDTADQVKEKLNIPFQIHPGGNPDDDIEILYYELSKCSFETKEGKIYSVFITEE</sequence>
<protein>
    <submittedName>
        <fullName evidence="1">Uncharacterized protein</fullName>
    </submittedName>
</protein>
<geneLocation type="plasmid" evidence="1 2">
    <name>p2</name>
</geneLocation>
<evidence type="ECO:0000313" key="2">
    <source>
        <dbReference type="Proteomes" id="UP000663124"/>
    </source>
</evidence>
<evidence type="ECO:0000313" key="1">
    <source>
        <dbReference type="EMBL" id="QOI45038.1"/>
    </source>
</evidence>
<keyword evidence="1" id="KW-0614">Plasmid</keyword>
<reference evidence="1" key="1">
    <citation type="submission" date="2019-09" db="EMBL/GenBank/DDBJ databases">
        <title>Comparative Genomics of Leptospira interrogans Reveals Genome Plasticity - A Common Adaptive Strategy for Survival in Various Hosts.</title>
        <authorList>
            <person name="Ramli S.R."/>
            <person name="Bunk B."/>
            <person name="Goris M."/>
            <person name="Bhuju S."/>
            <person name="Jarek M."/>
            <person name="Sproer C."/>
            <person name="Mustakim S."/>
            <person name="Strommenger B."/>
            <person name="Pessler F."/>
        </authorList>
    </citation>
    <scope>NUCLEOTIDE SEQUENCE</scope>
    <source>
        <strain evidence="1">782</strain>
        <plasmid evidence="1">p2</plasmid>
    </source>
</reference>
<accession>A0AAQ0B0Z3</accession>
<dbReference type="AlphaFoldDB" id="A0AAQ0B0Z3"/>
<dbReference type="EMBL" id="CP043887">
    <property type="protein sequence ID" value="QOI45038.1"/>
    <property type="molecule type" value="Genomic_DNA"/>
</dbReference>
<dbReference type="Proteomes" id="UP000663124">
    <property type="component" value="Plasmid p2"/>
</dbReference>
<organism evidence="1 2">
    <name type="scientific">Leptospira interrogans serovar Canicola</name>
    <dbReference type="NCBI Taxonomy" id="211880"/>
    <lineage>
        <taxon>Bacteria</taxon>
        <taxon>Pseudomonadati</taxon>
        <taxon>Spirochaetota</taxon>
        <taxon>Spirochaetia</taxon>
        <taxon>Leptospirales</taxon>
        <taxon>Leptospiraceae</taxon>
        <taxon>Leptospira</taxon>
    </lineage>
</organism>
<gene>
    <name evidence="1" type="ORF">Lepto782_22875</name>
</gene>